<dbReference type="Gene3D" id="2.150.10.10">
    <property type="entry name" value="Serralysin-like metalloprotease, C-terminal"/>
    <property type="match status" value="1"/>
</dbReference>
<accession>A0A161SSK0</accession>
<dbReference type="AlphaFoldDB" id="A0A161SSK0"/>
<protein>
    <submittedName>
        <fullName evidence="1">Uncharacterized protein</fullName>
    </submittedName>
</protein>
<dbReference type="InterPro" id="IPR011049">
    <property type="entry name" value="Serralysin-like_metalloprot_C"/>
</dbReference>
<dbReference type="Proteomes" id="UP000076574">
    <property type="component" value="Unassembled WGS sequence"/>
</dbReference>
<dbReference type="EMBL" id="LVYV01000004">
    <property type="protein sequence ID" value="KZD24332.1"/>
    <property type="molecule type" value="Genomic_DNA"/>
</dbReference>
<keyword evidence="2" id="KW-1185">Reference proteome</keyword>
<organism evidence="1 2">
    <name type="scientific">Tardiphaga robiniae</name>
    <dbReference type="NCBI Taxonomy" id="943830"/>
    <lineage>
        <taxon>Bacteria</taxon>
        <taxon>Pseudomonadati</taxon>
        <taxon>Pseudomonadota</taxon>
        <taxon>Alphaproteobacteria</taxon>
        <taxon>Hyphomicrobiales</taxon>
        <taxon>Nitrobacteraceae</taxon>
        <taxon>Tardiphaga</taxon>
    </lineage>
</organism>
<name>A0A161SSK0_9BRAD</name>
<gene>
    <name evidence="1" type="ORF">A4A58_22900</name>
</gene>
<dbReference type="OrthoDB" id="8360768at2"/>
<reference evidence="1 2" key="1">
    <citation type="submission" date="2016-03" db="EMBL/GenBank/DDBJ databases">
        <title>Microsymbionts genomes from the relict species Vavilovia formosa (Stev.) Fed.</title>
        <authorList>
            <person name="Kopat V."/>
            <person name="Chirak E."/>
            <person name="Kimeklis A."/>
            <person name="Andronov E."/>
        </authorList>
    </citation>
    <scope>NUCLEOTIDE SEQUENCE [LARGE SCALE GENOMIC DNA]</scope>
    <source>
        <strain evidence="1 2">Vaf07</strain>
    </source>
</reference>
<evidence type="ECO:0000313" key="2">
    <source>
        <dbReference type="Proteomes" id="UP000076574"/>
    </source>
</evidence>
<dbReference type="STRING" id="943830.A4A58_22900"/>
<dbReference type="RefSeq" id="WP_068731032.1">
    <property type="nucleotide sequence ID" value="NZ_LVYV01000004.1"/>
</dbReference>
<sequence length="271" mass="28595">MALNIQLTAASSDLATYLASYDANFTYNGNGWFSTSFTGQDQWSAGVDTEGTDNNLPSVIMNIHDYSYSPGTFNGDVESLTLGHNLEYVPATDLWVQDQELIITNSSGYMPVTTTFNQAIYSLSHGGLVDGGTFFGQSFAGLTDYFAEQGTNQTGTANDDVLVSFAGDDVLTGNGAVLVDTFLWSANYYDTAAGTAAQGWGDDVITDFFDGADQVQISGFGWANATAFQSAGGSLSGNVITYADATNGLTSTITVNFTGSGTLDWSDIAFV</sequence>
<evidence type="ECO:0000313" key="1">
    <source>
        <dbReference type="EMBL" id="KZD24332.1"/>
    </source>
</evidence>
<proteinExistence type="predicted"/>
<comment type="caution">
    <text evidence="1">The sequence shown here is derived from an EMBL/GenBank/DDBJ whole genome shotgun (WGS) entry which is preliminary data.</text>
</comment>